<reference evidence="1" key="2">
    <citation type="journal article" date="2015" name="Data Brief">
        <title>Shoot transcriptome of the giant reed, Arundo donax.</title>
        <authorList>
            <person name="Barrero R.A."/>
            <person name="Guerrero F.D."/>
            <person name="Moolhuijzen P."/>
            <person name="Goolsby J.A."/>
            <person name="Tidwell J."/>
            <person name="Bellgard S.E."/>
            <person name="Bellgard M.I."/>
        </authorList>
    </citation>
    <scope>NUCLEOTIDE SEQUENCE</scope>
    <source>
        <tissue evidence="1">Shoot tissue taken approximately 20 cm above the soil surface</tissue>
    </source>
</reference>
<reference evidence="1" key="1">
    <citation type="submission" date="2014-09" db="EMBL/GenBank/DDBJ databases">
        <authorList>
            <person name="Magalhaes I.L.F."/>
            <person name="Oliveira U."/>
            <person name="Santos F.R."/>
            <person name="Vidigal T.H.D.A."/>
            <person name="Brescovit A.D."/>
            <person name="Santos A.J."/>
        </authorList>
    </citation>
    <scope>NUCLEOTIDE SEQUENCE</scope>
    <source>
        <tissue evidence="1">Shoot tissue taken approximately 20 cm above the soil surface</tissue>
    </source>
</reference>
<organism evidence="1">
    <name type="scientific">Arundo donax</name>
    <name type="common">Giant reed</name>
    <name type="synonym">Donax arundinaceus</name>
    <dbReference type="NCBI Taxonomy" id="35708"/>
    <lineage>
        <taxon>Eukaryota</taxon>
        <taxon>Viridiplantae</taxon>
        <taxon>Streptophyta</taxon>
        <taxon>Embryophyta</taxon>
        <taxon>Tracheophyta</taxon>
        <taxon>Spermatophyta</taxon>
        <taxon>Magnoliopsida</taxon>
        <taxon>Liliopsida</taxon>
        <taxon>Poales</taxon>
        <taxon>Poaceae</taxon>
        <taxon>PACMAD clade</taxon>
        <taxon>Arundinoideae</taxon>
        <taxon>Arundineae</taxon>
        <taxon>Arundo</taxon>
    </lineage>
</organism>
<evidence type="ECO:0000313" key="1">
    <source>
        <dbReference type="EMBL" id="JAE16060.1"/>
    </source>
</evidence>
<proteinExistence type="predicted"/>
<name>A0A0A9FT87_ARUDO</name>
<dbReference type="EMBL" id="GBRH01181836">
    <property type="protein sequence ID" value="JAE16060.1"/>
    <property type="molecule type" value="Transcribed_RNA"/>
</dbReference>
<sequence>MFAGPIAVLSSNSFCHACNMPIHFRARCSKFLGLAH</sequence>
<protein>
    <submittedName>
        <fullName evidence="1">Uncharacterized protein</fullName>
    </submittedName>
</protein>
<dbReference type="AlphaFoldDB" id="A0A0A9FT87"/>
<accession>A0A0A9FT87</accession>